<evidence type="ECO:0000256" key="9">
    <source>
        <dbReference type="SAM" id="Phobius"/>
    </source>
</evidence>
<sequence>MQIPVSTYDNAIIYESKALVVGTAAIMSCRDIHATNVFAFIIALVSVGGLLVATLIPQWRVTKLITFNKHARNVTVYDGLWAKCVRQDGNPSCYFYDSEWYARVDQLDLRILQFALPFSLFFSSLALLLMMCGMCKTACCSAEPAPEAAGKSRCLVNSAGCHLVAGMFLLLAGGIAMAPSVWFLFYTKEMNKKYDNVFSDDFAVYVAIGCSGGLLLAALLLFMWYCMCKRLPSPFWLPLPAMSHSFSTQPLTSNGYPSPVYAPQTYAPQVYAPDGPRRAVPAAAAHGYVSQISAPDGYGSEAGASQAYTAHSYAPSQAYGSSYGGGGGARYSTRSRLSAIEIDIPVLQQEH</sequence>
<dbReference type="PRINTS" id="PR01872">
    <property type="entry name" value="CLAUDIN12"/>
</dbReference>
<comment type="subcellular location">
    <subcellularLocation>
        <location evidence="2">Cell junction</location>
        <location evidence="2">Tight junction</location>
    </subcellularLocation>
    <subcellularLocation>
        <location evidence="1">Membrane</location>
        <topology evidence="1">Multi-pass membrane protein</topology>
    </subcellularLocation>
</comment>
<evidence type="ECO:0000256" key="7">
    <source>
        <dbReference type="ARBA" id="ARBA00022989"/>
    </source>
</evidence>
<keyword evidence="5 9" id="KW-0812">Transmembrane</keyword>
<reference evidence="10" key="1">
    <citation type="submission" date="2021-01" db="EMBL/GenBank/DDBJ databases">
        <authorList>
            <person name="Zahm M."/>
            <person name="Roques C."/>
            <person name="Cabau C."/>
            <person name="Klopp C."/>
            <person name="Donnadieu C."/>
            <person name="Jouanno E."/>
            <person name="Lampietro C."/>
            <person name="Louis A."/>
            <person name="Herpin A."/>
            <person name="Echchiki A."/>
            <person name="Berthelot C."/>
            <person name="Parey E."/>
            <person name="Roest-Crollius H."/>
            <person name="Braasch I."/>
            <person name="Postlethwait J."/>
            <person name="Bobe J."/>
            <person name="Montfort J."/>
            <person name="Bouchez O."/>
            <person name="Begum T."/>
            <person name="Mejri S."/>
            <person name="Adams A."/>
            <person name="Chen W.-J."/>
            <person name="Guiguen Y."/>
        </authorList>
    </citation>
    <scope>NUCLEOTIDE SEQUENCE</scope>
    <source>
        <strain evidence="10">YG-15Mar2019-1</strain>
        <tissue evidence="10">Brain</tissue>
    </source>
</reference>
<gene>
    <name evidence="10" type="ORF">MATL_G00134830</name>
</gene>
<protein>
    <recommendedName>
        <fullName evidence="12">Claudin 12</fullName>
    </recommendedName>
</protein>
<feature type="transmembrane region" description="Helical" evidence="9">
    <location>
        <begin position="37"/>
        <end position="56"/>
    </location>
</feature>
<feature type="transmembrane region" description="Helical" evidence="9">
    <location>
        <begin position="111"/>
        <end position="133"/>
    </location>
</feature>
<evidence type="ECO:0000256" key="4">
    <source>
        <dbReference type="ARBA" id="ARBA00022427"/>
    </source>
</evidence>
<proteinExistence type="inferred from homology"/>
<comment type="similarity">
    <text evidence="3">Belongs to the claudin family.</text>
</comment>
<dbReference type="Pfam" id="PF00822">
    <property type="entry name" value="PMP22_Claudin"/>
    <property type="match status" value="1"/>
</dbReference>
<accession>A0A9D3Q1G4</accession>
<evidence type="ECO:0000256" key="3">
    <source>
        <dbReference type="ARBA" id="ARBA00008295"/>
    </source>
</evidence>
<dbReference type="PANTHER" id="PTHR16703">
    <property type="entry name" value="CLAUDIN-12"/>
    <property type="match status" value="1"/>
</dbReference>
<dbReference type="GO" id="GO:0005886">
    <property type="term" value="C:plasma membrane"/>
    <property type="evidence" value="ECO:0007669"/>
    <property type="project" value="TreeGrafter"/>
</dbReference>
<keyword evidence="11" id="KW-1185">Reference proteome</keyword>
<evidence type="ECO:0000256" key="8">
    <source>
        <dbReference type="ARBA" id="ARBA00023136"/>
    </source>
</evidence>
<dbReference type="OrthoDB" id="3031595at2759"/>
<evidence type="ECO:0000256" key="5">
    <source>
        <dbReference type="ARBA" id="ARBA00022692"/>
    </source>
</evidence>
<dbReference type="InterPro" id="IPR004031">
    <property type="entry name" value="PMP22/EMP/MP20/Claudin"/>
</dbReference>
<dbReference type="InterPro" id="IPR013287">
    <property type="entry name" value="Claudin12"/>
</dbReference>
<keyword evidence="8 9" id="KW-0472">Membrane</keyword>
<evidence type="ECO:0008006" key="12">
    <source>
        <dbReference type="Google" id="ProtNLM"/>
    </source>
</evidence>
<feature type="transmembrane region" description="Helical" evidence="9">
    <location>
        <begin position="154"/>
        <end position="182"/>
    </location>
</feature>
<dbReference type="GO" id="GO:0005923">
    <property type="term" value="C:bicellular tight junction"/>
    <property type="evidence" value="ECO:0007669"/>
    <property type="project" value="UniProtKB-SubCell"/>
</dbReference>
<feature type="transmembrane region" description="Helical" evidence="9">
    <location>
        <begin position="202"/>
        <end position="225"/>
    </location>
</feature>
<evidence type="ECO:0000256" key="2">
    <source>
        <dbReference type="ARBA" id="ARBA00004435"/>
    </source>
</evidence>
<name>A0A9D3Q1G4_MEGAT</name>
<evidence type="ECO:0000256" key="6">
    <source>
        <dbReference type="ARBA" id="ARBA00022949"/>
    </source>
</evidence>
<dbReference type="InterPro" id="IPR017974">
    <property type="entry name" value="Claudin_CS"/>
</dbReference>
<dbReference type="PROSITE" id="PS01346">
    <property type="entry name" value="CLAUDIN"/>
    <property type="match status" value="1"/>
</dbReference>
<dbReference type="PANTHER" id="PTHR16703:SF3">
    <property type="entry name" value="CLAUDIN-12"/>
    <property type="match status" value="1"/>
</dbReference>
<organism evidence="10 11">
    <name type="scientific">Megalops atlanticus</name>
    <name type="common">Tarpon</name>
    <name type="synonym">Clupea gigantea</name>
    <dbReference type="NCBI Taxonomy" id="7932"/>
    <lineage>
        <taxon>Eukaryota</taxon>
        <taxon>Metazoa</taxon>
        <taxon>Chordata</taxon>
        <taxon>Craniata</taxon>
        <taxon>Vertebrata</taxon>
        <taxon>Euteleostomi</taxon>
        <taxon>Actinopterygii</taxon>
        <taxon>Neopterygii</taxon>
        <taxon>Teleostei</taxon>
        <taxon>Elopiformes</taxon>
        <taxon>Megalopidae</taxon>
        <taxon>Megalops</taxon>
    </lineage>
</organism>
<dbReference type="AlphaFoldDB" id="A0A9D3Q1G4"/>
<keyword evidence="4" id="KW-0796">Tight junction</keyword>
<keyword evidence="6" id="KW-0965">Cell junction</keyword>
<evidence type="ECO:0000313" key="11">
    <source>
        <dbReference type="Proteomes" id="UP001046870"/>
    </source>
</evidence>
<keyword evidence="7 9" id="KW-1133">Transmembrane helix</keyword>
<dbReference type="Proteomes" id="UP001046870">
    <property type="component" value="Chromosome 10"/>
</dbReference>
<evidence type="ECO:0000313" key="10">
    <source>
        <dbReference type="EMBL" id="KAG7470011.1"/>
    </source>
</evidence>
<dbReference type="EMBL" id="JAFDVH010000010">
    <property type="protein sequence ID" value="KAG7470011.1"/>
    <property type="molecule type" value="Genomic_DNA"/>
</dbReference>
<dbReference type="Gene3D" id="1.20.140.150">
    <property type="match status" value="1"/>
</dbReference>
<comment type="caution">
    <text evidence="10">The sequence shown here is derived from an EMBL/GenBank/DDBJ whole genome shotgun (WGS) entry which is preliminary data.</text>
</comment>
<evidence type="ECO:0000256" key="1">
    <source>
        <dbReference type="ARBA" id="ARBA00004141"/>
    </source>
</evidence>